<proteinExistence type="predicted"/>
<accession>E6X375</accession>
<dbReference type="KEGG" id="nsa:Nitsa_2047"/>
<evidence type="ECO:0000313" key="1">
    <source>
        <dbReference type="EMBL" id="ADV47288.1"/>
    </source>
</evidence>
<dbReference type="eggNOG" id="ENOG5032P2Y">
    <property type="taxonomic scope" value="Bacteria"/>
</dbReference>
<organism evidence="1 2">
    <name type="scientific">Nitratifractor salsuginis (strain DSM 16511 / JCM 12458 / E9I37-1)</name>
    <dbReference type="NCBI Taxonomy" id="749222"/>
    <lineage>
        <taxon>Bacteria</taxon>
        <taxon>Pseudomonadati</taxon>
        <taxon>Campylobacterota</taxon>
        <taxon>Epsilonproteobacteria</taxon>
        <taxon>Campylobacterales</taxon>
        <taxon>Sulfurovaceae</taxon>
        <taxon>Nitratifractor</taxon>
    </lineage>
</organism>
<dbReference type="AlphaFoldDB" id="E6X375"/>
<dbReference type="RefSeq" id="WP_013554973.1">
    <property type="nucleotide sequence ID" value="NC_014935.1"/>
</dbReference>
<dbReference type="HOGENOM" id="CLU_2735965_0_0_7"/>
<dbReference type="EMBL" id="CP002452">
    <property type="protein sequence ID" value="ADV47288.1"/>
    <property type="molecule type" value="Genomic_DNA"/>
</dbReference>
<keyword evidence="2" id="KW-1185">Reference proteome</keyword>
<reference evidence="2" key="2">
    <citation type="submission" date="2011-01" db="EMBL/GenBank/DDBJ databases">
        <title>The complete genome of Nitratifractor salsuginis DSM 16511.</title>
        <authorList>
            <consortium name="US DOE Joint Genome Institute (JGI-PGF)"/>
            <person name="Lucas S."/>
            <person name="Copeland A."/>
            <person name="Lapidus A."/>
            <person name="Bruce D."/>
            <person name="Goodwin L."/>
            <person name="Pitluck S."/>
            <person name="Kyrpides N."/>
            <person name="Mavromatis K."/>
            <person name="Ivanova N."/>
            <person name="Mikhailova N."/>
            <person name="Zeytun A."/>
            <person name="Detter J.C."/>
            <person name="Tapia R."/>
            <person name="Han C."/>
            <person name="Land M."/>
            <person name="Hauser L."/>
            <person name="Markowitz V."/>
            <person name="Cheng J.-F."/>
            <person name="Hugenholtz P."/>
            <person name="Woyke T."/>
            <person name="Wu D."/>
            <person name="Tindall B."/>
            <person name="Schuetze A."/>
            <person name="Brambilla E."/>
            <person name="Klenk H.-P."/>
            <person name="Eisen J.A."/>
        </authorList>
    </citation>
    <scope>NUCLEOTIDE SEQUENCE [LARGE SCALE GENOMIC DNA]</scope>
    <source>
        <strain evidence="2">DSM 16511 / JCM 12458 / E9I37-1</strain>
    </source>
</reference>
<protein>
    <submittedName>
        <fullName evidence="1">Uncharacterized protein</fullName>
    </submittedName>
</protein>
<sequence>MRDLTLTVNGLRFKAKNLDDEFAAYVEKLLEESGVQTNRDNPAEKLFLAYLRLAAQSYNYEKEIEEIISGE</sequence>
<evidence type="ECO:0000313" key="2">
    <source>
        <dbReference type="Proteomes" id="UP000008633"/>
    </source>
</evidence>
<reference evidence="1 2" key="1">
    <citation type="journal article" date="2011" name="Stand. Genomic Sci.">
        <title>Complete genome sequence of Nitratifractor salsuginis type strain (E9I37-1).</title>
        <authorList>
            <person name="Anderson I."/>
            <person name="Sikorski J."/>
            <person name="Zeytun A."/>
            <person name="Nolan M."/>
            <person name="Lapidus A."/>
            <person name="Lucas S."/>
            <person name="Hammon N."/>
            <person name="Deshpande S."/>
            <person name="Cheng J.F."/>
            <person name="Tapia R."/>
            <person name="Han C."/>
            <person name="Goodwin L."/>
            <person name="Pitluck S."/>
            <person name="Liolios K."/>
            <person name="Pagani I."/>
            <person name="Ivanova N."/>
            <person name="Huntemann M."/>
            <person name="Mavromatis K."/>
            <person name="Ovchinikova G."/>
            <person name="Pati A."/>
            <person name="Chen A."/>
            <person name="Palaniappan K."/>
            <person name="Land M."/>
            <person name="Hauser L."/>
            <person name="Brambilla E.M."/>
            <person name="Ngatchou-Djao O.D."/>
            <person name="Rohde M."/>
            <person name="Tindall B.J."/>
            <person name="Goker M."/>
            <person name="Detter J.C."/>
            <person name="Woyke T."/>
            <person name="Bristow J."/>
            <person name="Eisen J.A."/>
            <person name="Markowitz V."/>
            <person name="Hugenholtz P."/>
            <person name="Klenk H.P."/>
            <person name="Kyrpides N.C."/>
        </authorList>
    </citation>
    <scope>NUCLEOTIDE SEQUENCE [LARGE SCALE GENOMIC DNA]</scope>
    <source>
        <strain evidence="2">DSM 16511 / JCM 12458 / E9I37-1</strain>
    </source>
</reference>
<gene>
    <name evidence="1" type="ordered locus">Nitsa_2047</name>
</gene>
<dbReference type="STRING" id="749222.Nitsa_2047"/>
<name>E6X375_NITSE</name>
<dbReference type="Proteomes" id="UP000008633">
    <property type="component" value="Chromosome"/>
</dbReference>